<evidence type="ECO:0000313" key="1">
    <source>
        <dbReference type="EMBL" id="PWA50977.1"/>
    </source>
</evidence>
<dbReference type="AlphaFoldDB" id="A0A2U1LPP8"/>
<reference evidence="1 2" key="1">
    <citation type="journal article" date="2018" name="Mol. Plant">
        <title>The genome of Artemisia annua provides insight into the evolution of Asteraceae family and artemisinin biosynthesis.</title>
        <authorList>
            <person name="Shen Q."/>
            <person name="Zhang L."/>
            <person name="Liao Z."/>
            <person name="Wang S."/>
            <person name="Yan T."/>
            <person name="Shi P."/>
            <person name="Liu M."/>
            <person name="Fu X."/>
            <person name="Pan Q."/>
            <person name="Wang Y."/>
            <person name="Lv Z."/>
            <person name="Lu X."/>
            <person name="Zhang F."/>
            <person name="Jiang W."/>
            <person name="Ma Y."/>
            <person name="Chen M."/>
            <person name="Hao X."/>
            <person name="Li L."/>
            <person name="Tang Y."/>
            <person name="Lv G."/>
            <person name="Zhou Y."/>
            <person name="Sun X."/>
            <person name="Brodelius P.E."/>
            <person name="Rose J.K.C."/>
            <person name="Tang K."/>
        </authorList>
    </citation>
    <scope>NUCLEOTIDE SEQUENCE [LARGE SCALE GENOMIC DNA]</scope>
    <source>
        <strain evidence="2">cv. Huhao1</strain>
        <tissue evidence="1">Leaf</tissue>
    </source>
</reference>
<dbReference type="OrthoDB" id="1734914at2759"/>
<sequence length="653" mass="70342">MAPLKRGRSAHSEEVNLGIVGDGQSCPFKFFHSCKYDNSGSSRLLGHLKRDHLSWDDGIRVLRDAISVESALFGEVGEALRFLSQWLCVRCMSLHALSRGCHHEDGIARFTSSSGDADDFIVGIPKPRQPLIDQAHVSSGGIVVDGALLERVFAIPMVTVKSIPHTCRMAFAQALTGSLRKVLATPGSVESWVKLLLLPRCTLQVVRPASRQERRSGNRKSMQCGSIMRALAVWKDGVGLEDLVLSLLAQSSECPSGRLSLKDTNEKGASIKQCLRKVADGHFTAAEPPNLPTFSPSEHALQVDADYVLGCVKSFPKGTSCGKDGLRAQHILDALSGKGASTASGLLAAITEVVNLWLGGFCPRVLAEFIASAPLTPLLKPDNGIRPIAVGAIWRRLVSKVAMHKFGKEMASHLGDYQFGVGVPNGAEAILHSANRFLNAFHDNASLAMLTVYFLTPLTWLIVRLSCGNEGPTLGLVLNIKKPEVFWPSCNGAKVQSGAFPSGIGRPARGVKLLGGAVSRDESFISTLAIKWAQRAVDLMESIRKLCDPQSELLLLRSCMGVAKLLFGLRTCQPAFVADAVSLFDKGLWGALEDIVVCGGPYFGDFQWRLASLPIRSGGLGLSSAEDLSAYAFVASRSNGWIKSVEWGDWVCD</sequence>
<evidence type="ECO:0000313" key="2">
    <source>
        <dbReference type="Proteomes" id="UP000245207"/>
    </source>
</evidence>
<gene>
    <name evidence="1" type="ORF">CTI12_AA467910</name>
</gene>
<dbReference type="Proteomes" id="UP000245207">
    <property type="component" value="Unassembled WGS sequence"/>
</dbReference>
<evidence type="ECO:0008006" key="3">
    <source>
        <dbReference type="Google" id="ProtNLM"/>
    </source>
</evidence>
<dbReference type="PANTHER" id="PTHR48462:SF1">
    <property type="entry name" value="PROTEIN, PUTATIVE-RELATED"/>
    <property type="match status" value="1"/>
</dbReference>
<dbReference type="EMBL" id="PKPP01008329">
    <property type="protein sequence ID" value="PWA50977.1"/>
    <property type="molecule type" value="Genomic_DNA"/>
</dbReference>
<keyword evidence="2" id="KW-1185">Reference proteome</keyword>
<dbReference type="PANTHER" id="PTHR48462">
    <property type="entry name" value="PROTEIN, PUTATIVE-RELATED"/>
    <property type="match status" value="1"/>
</dbReference>
<organism evidence="1 2">
    <name type="scientific">Artemisia annua</name>
    <name type="common">Sweet wormwood</name>
    <dbReference type="NCBI Taxonomy" id="35608"/>
    <lineage>
        <taxon>Eukaryota</taxon>
        <taxon>Viridiplantae</taxon>
        <taxon>Streptophyta</taxon>
        <taxon>Embryophyta</taxon>
        <taxon>Tracheophyta</taxon>
        <taxon>Spermatophyta</taxon>
        <taxon>Magnoliopsida</taxon>
        <taxon>eudicotyledons</taxon>
        <taxon>Gunneridae</taxon>
        <taxon>Pentapetalae</taxon>
        <taxon>asterids</taxon>
        <taxon>campanulids</taxon>
        <taxon>Asterales</taxon>
        <taxon>Asteraceae</taxon>
        <taxon>Asteroideae</taxon>
        <taxon>Anthemideae</taxon>
        <taxon>Artemisiinae</taxon>
        <taxon>Artemisia</taxon>
    </lineage>
</organism>
<proteinExistence type="predicted"/>
<name>A0A2U1LPP8_ARTAN</name>
<comment type="caution">
    <text evidence="1">The sequence shown here is derived from an EMBL/GenBank/DDBJ whole genome shotgun (WGS) entry which is preliminary data.</text>
</comment>
<protein>
    <recommendedName>
        <fullName evidence="3">Reverse transcriptase domain-containing protein</fullName>
    </recommendedName>
</protein>
<accession>A0A2U1LPP8</accession>